<dbReference type="InterPro" id="IPR047264">
    <property type="entry name" value="Cupin_HpaA-like_N"/>
</dbReference>
<dbReference type="SUPFAM" id="SSF51215">
    <property type="entry name" value="Regulatory protein AraC"/>
    <property type="match status" value="1"/>
</dbReference>
<keyword evidence="1" id="KW-0805">Transcription regulation</keyword>
<evidence type="ECO:0000259" key="4">
    <source>
        <dbReference type="PROSITE" id="PS01124"/>
    </source>
</evidence>
<dbReference type="SUPFAM" id="SSF46689">
    <property type="entry name" value="Homeodomain-like"/>
    <property type="match status" value="1"/>
</dbReference>
<protein>
    <submittedName>
        <fullName evidence="5">AraC family transcriptional regulator</fullName>
    </submittedName>
</protein>
<proteinExistence type="predicted"/>
<reference evidence="5" key="1">
    <citation type="journal article" date="2014" name="Int. J. Syst. Evol. Microbiol.">
        <title>Complete genome sequence of Corynebacterium casei LMG S-19264T (=DSM 44701T), isolated from a smear-ripened cheese.</title>
        <authorList>
            <consortium name="US DOE Joint Genome Institute (JGI-PGF)"/>
            <person name="Walter F."/>
            <person name="Albersmeier A."/>
            <person name="Kalinowski J."/>
            <person name="Ruckert C."/>
        </authorList>
    </citation>
    <scope>NUCLEOTIDE SEQUENCE</scope>
    <source>
        <strain evidence="5">KCTC 23224</strain>
    </source>
</reference>
<dbReference type="EMBL" id="BMYF01000007">
    <property type="protein sequence ID" value="GHB34616.1"/>
    <property type="molecule type" value="Genomic_DNA"/>
</dbReference>
<keyword evidence="2" id="KW-0238">DNA-binding</keyword>
<evidence type="ECO:0000256" key="3">
    <source>
        <dbReference type="ARBA" id="ARBA00023163"/>
    </source>
</evidence>
<dbReference type="GO" id="GO:0043565">
    <property type="term" value="F:sequence-specific DNA binding"/>
    <property type="evidence" value="ECO:0007669"/>
    <property type="project" value="InterPro"/>
</dbReference>
<dbReference type="InterPro" id="IPR009057">
    <property type="entry name" value="Homeodomain-like_sf"/>
</dbReference>
<keyword evidence="6" id="KW-1185">Reference proteome</keyword>
<dbReference type="AlphaFoldDB" id="A0A8J3CXU7"/>
<evidence type="ECO:0000313" key="6">
    <source>
        <dbReference type="Proteomes" id="UP000642809"/>
    </source>
</evidence>
<dbReference type="InterPro" id="IPR014710">
    <property type="entry name" value="RmlC-like_jellyroll"/>
</dbReference>
<organism evidence="5 6">
    <name type="scientific">Mongoliitalea lutea</name>
    <dbReference type="NCBI Taxonomy" id="849756"/>
    <lineage>
        <taxon>Bacteria</taxon>
        <taxon>Pseudomonadati</taxon>
        <taxon>Bacteroidota</taxon>
        <taxon>Cytophagia</taxon>
        <taxon>Cytophagales</taxon>
        <taxon>Cyclobacteriaceae</taxon>
        <taxon>Mongoliitalea</taxon>
    </lineage>
</organism>
<dbReference type="InterPro" id="IPR037923">
    <property type="entry name" value="HTH-like"/>
</dbReference>
<dbReference type="PANTHER" id="PTHR43280:SF32">
    <property type="entry name" value="TRANSCRIPTIONAL REGULATORY PROTEIN"/>
    <property type="match status" value="1"/>
</dbReference>
<dbReference type="Pfam" id="PF12833">
    <property type="entry name" value="HTH_18"/>
    <property type="match status" value="1"/>
</dbReference>
<dbReference type="InterPro" id="IPR020449">
    <property type="entry name" value="Tscrpt_reg_AraC-type_HTH"/>
</dbReference>
<accession>A0A8J3CXU7</accession>
<dbReference type="PANTHER" id="PTHR43280">
    <property type="entry name" value="ARAC-FAMILY TRANSCRIPTIONAL REGULATOR"/>
    <property type="match status" value="1"/>
</dbReference>
<evidence type="ECO:0000256" key="2">
    <source>
        <dbReference type="ARBA" id="ARBA00023125"/>
    </source>
</evidence>
<dbReference type="PRINTS" id="PR00032">
    <property type="entry name" value="HTHARAC"/>
</dbReference>
<keyword evidence="3" id="KW-0804">Transcription</keyword>
<feature type="domain" description="HTH araC/xylS-type" evidence="4">
    <location>
        <begin position="194"/>
        <end position="298"/>
    </location>
</feature>
<dbReference type="Pfam" id="PF02311">
    <property type="entry name" value="AraC_binding"/>
    <property type="match status" value="1"/>
</dbReference>
<name>A0A8J3CXU7_9BACT</name>
<dbReference type="SMART" id="SM00342">
    <property type="entry name" value="HTH_ARAC"/>
    <property type="match status" value="1"/>
</dbReference>
<sequence>MKKIDNYVLYGETKQEILPEFIHCESIDARSRNHDWVIKPHLHNRLYQFVIIEEGSFEFTCGPTVQHIDEPCLIAMPANTLHGYLFTPDIKGMVLTLSDEFVEEILNPQPHVLLEIEKPRVIFSSWNNERFGLMSRLFRRANNELLTEYQGKSLAIKSYLSILFVEFYRMILENRHNTYKVVNTNIKFFRSFMTHIKRYYSNRLFKGENVDKKLTVASLADTMGISTVHLNRVCQAVASKSPMQVIHEFILNESIRYLEQTDYSIAEISYKLKFEDPAYFSRFFKKFTGKSPSEFRDKVEVA</sequence>
<dbReference type="InterPro" id="IPR003313">
    <property type="entry name" value="AraC-bd"/>
</dbReference>
<dbReference type="GO" id="GO:0003700">
    <property type="term" value="F:DNA-binding transcription factor activity"/>
    <property type="evidence" value="ECO:0007669"/>
    <property type="project" value="InterPro"/>
</dbReference>
<reference evidence="5" key="2">
    <citation type="submission" date="2020-09" db="EMBL/GenBank/DDBJ databases">
        <authorList>
            <person name="Sun Q."/>
            <person name="Kim S."/>
        </authorList>
    </citation>
    <scope>NUCLEOTIDE SEQUENCE</scope>
    <source>
        <strain evidence="5">KCTC 23224</strain>
    </source>
</reference>
<dbReference type="RefSeq" id="WP_189580185.1">
    <property type="nucleotide sequence ID" value="NZ_BMYF01000007.1"/>
</dbReference>
<dbReference type="Proteomes" id="UP000642809">
    <property type="component" value="Unassembled WGS sequence"/>
</dbReference>
<comment type="caution">
    <text evidence="5">The sequence shown here is derived from an EMBL/GenBank/DDBJ whole genome shotgun (WGS) entry which is preliminary data.</text>
</comment>
<dbReference type="Gene3D" id="2.60.120.10">
    <property type="entry name" value="Jelly Rolls"/>
    <property type="match status" value="1"/>
</dbReference>
<dbReference type="CDD" id="cd06999">
    <property type="entry name" value="cupin_HpaA-like_N"/>
    <property type="match status" value="1"/>
</dbReference>
<gene>
    <name evidence="5" type="ORF">GCM10008106_15100</name>
</gene>
<dbReference type="Gene3D" id="1.10.10.60">
    <property type="entry name" value="Homeodomain-like"/>
    <property type="match status" value="1"/>
</dbReference>
<dbReference type="InterPro" id="IPR018060">
    <property type="entry name" value="HTH_AraC"/>
</dbReference>
<dbReference type="PROSITE" id="PS01124">
    <property type="entry name" value="HTH_ARAC_FAMILY_2"/>
    <property type="match status" value="1"/>
</dbReference>
<evidence type="ECO:0000313" key="5">
    <source>
        <dbReference type="EMBL" id="GHB34616.1"/>
    </source>
</evidence>
<evidence type="ECO:0000256" key="1">
    <source>
        <dbReference type="ARBA" id="ARBA00023015"/>
    </source>
</evidence>